<dbReference type="Proteomes" id="UP000094527">
    <property type="component" value="Unassembled WGS sequence"/>
</dbReference>
<evidence type="ECO:0000259" key="1">
    <source>
        <dbReference type="Pfam" id="PF05028"/>
    </source>
</evidence>
<dbReference type="OrthoDB" id="1937899at2759"/>
<dbReference type="PANTHER" id="PTHR12837">
    <property type="entry name" value="POLY ADP-RIBOSE GLYCOHYDROLASE"/>
    <property type="match status" value="1"/>
</dbReference>
<dbReference type="InterPro" id="IPR007724">
    <property type="entry name" value="Poly_GlycHdrlase"/>
</dbReference>
<dbReference type="Pfam" id="PF05028">
    <property type="entry name" value="PARG_cat_C"/>
    <property type="match status" value="1"/>
</dbReference>
<sequence>MHPKLFPTTWATWKKPEKENQIISFERRVIHDKVNWASSSTKLTNVQVEPTKKIEEAHGTLQVDFANKRVGTEQFSNYEGYGRSFHYAGPTKPINFEVDNLGRIRTQIVVMDALHFKPHEIESQFEREKIDRELHKAFVAFVIPNGETDIPIATGNWGSGAFNGDLELKFLIQWMAASEAGRGLVVYHTIGDAMQTQAIKFMEAYLRKKNASMESYTRQLLATKNG</sequence>
<feature type="domain" description="PARG catalytic Macro" evidence="1">
    <location>
        <begin position="70"/>
        <end position="193"/>
    </location>
</feature>
<dbReference type="GO" id="GO:0006282">
    <property type="term" value="P:regulation of DNA repair"/>
    <property type="evidence" value="ECO:0007669"/>
    <property type="project" value="InterPro"/>
</dbReference>
<dbReference type="GO" id="GO:0004649">
    <property type="term" value="F:poly(ADP-ribose) glycohydrolase activity"/>
    <property type="evidence" value="ECO:0007669"/>
    <property type="project" value="InterPro"/>
</dbReference>
<keyword evidence="2" id="KW-0378">Hydrolase</keyword>
<dbReference type="GO" id="GO:0005634">
    <property type="term" value="C:nucleus"/>
    <property type="evidence" value="ECO:0007669"/>
    <property type="project" value="TreeGrafter"/>
</dbReference>
<dbReference type="AlphaFoldDB" id="A0A1D2MAT3"/>
<dbReference type="GO" id="GO:0009225">
    <property type="term" value="P:nucleotide-sugar metabolic process"/>
    <property type="evidence" value="ECO:0007669"/>
    <property type="project" value="TreeGrafter"/>
</dbReference>
<accession>A0A1D2MAT3</accession>
<dbReference type="InterPro" id="IPR046372">
    <property type="entry name" value="PARG_cat_C"/>
</dbReference>
<protein>
    <submittedName>
        <fullName evidence="2">Poly(ADP-ribose) glycohydrolase</fullName>
    </submittedName>
</protein>
<dbReference type="GO" id="GO:0005975">
    <property type="term" value="P:carbohydrate metabolic process"/>
    <property type="evidence" value="ECO:0007669"/>
    <property type="project" value="InterPro"/>
</dbReference>
<dbReference type="GO" id="GO:1990966">
    <property type="term" value="P:ATP generation from poly-ADP-D-ribose"/>
    <property type="evidence" value="ECO:0007669"/>
    <property type="project" value="TreeGrafter"/>
</dbReference>
<reference evidence="2 3" key="1">
    <citation type="journal article" date="2016" name="Genome Biol. Evol.">
        <title>Gene Family Evolution Reflects Adaptation to Soil Environmental Stressors in the Genome of the Collembolan Orchesella cincta.</title>
        <authorList>
            <person name="Faddeeva-Vakhrusheva A."/>
            <person name="Derks M.F."/>
            <person name="Anvar S.Y."/>
            <person name="Agamennone V."/>
            <person name="Suring W."/>
            <person name="Smit S."/>
            <person name="van Straalen N.M."/>
            <person name="Roelofs D."/>
        </authorList>
    </citation>
    <scope>NUCLEOTIDE SEQUENCE [LARGE SCALE GENOMIC DNA]</scope>
    <source>
        <tissue evidence="2">Mixed pool</tissue>
    </source>
</reference>
<dbReference type="GO" id="GO:0005737">
    <property type="term" value="C:cytoplasm"/>
    <property type="evidence" value="ECO:0007669"/>
    <property type="project" value="TreeGrafter"/>
</dbReference>
<dbReference type="EMBL" id="LJIJ01002174">
    <property type="protein sequence ID" value="ODM90097.1"/>
    <property type="molecule type" value="Genomic_DNA"/>
</dbReference>
<comment type="caution">
    <text evidence="2">The sequence shown here is derived from an EMBL/GenBank/DDBJ whole genome shotgun (WGS) entry which is preliminary data.</text>
</comment>
<organism evidence="2 3">
    <name type="scientific">Orchesella cincta</name>
    <name type="common">Springtail</name>
    <name type="synonym">Podura cincta</name>
    <dbReference type="NCBI Taxonomy" id="48709"/>
    <lineage>
        <taxon>Eukaryota</taxon>
        <taxon>Metazoa</taxon>
        <taxon>Ecdysozoa</taxon>
        <taxon>Arthropoda</taxon>
        <taxon>Hexapoda</taxon>
        <taxon>Collembola</taxon>
        <taxon>Entomobryomorpha</taxon>
        <taxon>Entomobryoidea</taxon>
        <taxon>Orchesellidae</taxon>
        <taxon>Orchesellinae</taxon>
        <taxon>Orchesella</taxon>
    </lineage>
</organism>
<dbReference type="STRING" id="48709.A0A1D2MAT3"/>
<evidence type="ECO:0000313" key="3">
    <source>
        <dbReference type="Proteomes" id="UP000094527"/>
    </source>
</evidence>
<dbReference type="PANTHER" id="PTHR12837:SF0">
    <property type="entry name" value="POLY(ADP-RIBOSE) GLYCOHYDROLASE"/>
    <property type="match status" value="1"/>
</dbReference>
<evidence type="ECO:0000313" key="2">
    <source>
        <dbReference type="EMBL" id="ODM90097.1"/>
    </source>
</evidence>
<name>A0A1D2MAT3_ORCCI</name>
<proteinExistence type="predicted"/>
<gene>
    <name evidence="2" type="ORF">Ocin01_16585</name>
</gene>
<keyword evidence="3" id="KW-1185">Reference proteome</keyword>